<dbReference type="KEGG" id="sphc:CVN68_22530"/>
<evidence type="ECO:0000256" key="1">
    <source>
        <dbReference type="SAM" id="MobiDB-lite"/>
    </source>
</evidence>
<dbReference type="InterPro" id="IPR053728">
    <property type="entry name" value="Alginate_Permeability_Chnl"/>
</dbReference>
<dbReference type="AlphaFoldDB" id="A0A2K8MTQ5"/>
<dbReference type="Pfam" id="PF13372">
    <property type="entry name" value="Alginate_exp"/>
    <property type="match status" value="1"/>
</dbReference>
<gene>
    <name evidence="3" type="ORF">CVN68_22530</name>
</gene>
<feature type="region of interest" description="Disordered" evidence="1">
    <location>
        <begin position="1"/>
        <end position="28"/>
    </location>
</feature>
<evidence type="ECO:0000313" key="3">
    <source>
        <dbReference type="EMBL" id="ATY34891.1"/>
    </source>
</evidence>
<proteinExistence type="predicted"/>
<name>A0A2K8MTQ5_9SPHN</name>
<evidence type="ECO:0000259" key="2">
    <source>
        <dbReference type="Pfam" id="PF13372"/>
    </source>
</evidence>
<organism evidence="3 4">
    <name type="scientific">Sphingomonas psychrotolerans</name>
    <dbReference type="NCBI Taxonomy" id="1327635"/>
    <lineage>
        <taxon>Bacteria</taxon>
        <taxon>Pseudomonadati</taxon>
        <taxon>Pseudomonadota</taxon>
        <taxon>Alphaproteobacteria</taxon>
        <taxon>Sphingomonadales</taxon>
        <taxon>Sphingomonadaceae</taxon>
        <taxon>Sphingomonas</taxon>
    </lineage>
</organism>
<accession>A0A2K8MTQ5</accession>
<keyword evidence="4" id="KW-1185">Reference proteome</keyword>
<sequence>MSMLATPPYKVGSAPRRPTSDDRNRSGVPRLANAGPCLIFVAAALISPSAASAQVSTNLERAPTLTIDRYSENWSTLADPAARTGDWAEPLKYIPLNEDGSIYLTTGLEARSRYEGYENVNWGASPNDDYVWNRLMPYADLHVGKLRFFAMPIVSAISGTDRRKGPADATGVDMLQAFVDVDIPVPSGDVLRLSAGRKLVSLGSGRFIDRRYGTGVPLPFDGFEGIATGKSRQITGFYLQPVDTKLGAFNDRRSRNKAVWGVYATQWLNAKHTYGVDIYYIGLRDRNAVFDQGAGRQLAHTIGTRFFGDNGAWYWNAEAAVQRGTFAGYRSAAWGVGAETGYRFRNSPLRPEIALTADVVSGDGDPNDRKLGTLNPLFPNGKYFGALSPIGPRNLIHLRPSTTVHPRKDIAVSLTGVAYWRESVHDGIYAIPGFLVRSGKTSDARFIGKQIELAASWQATPKLNLTASLSAFDPGPFIRDTGPARTIKMVGAQTTFRF</sequence>
<feature type="domain" description="Alginate export" evidence="2">
    <location>
        <begin position="103"/>
        <end position="485"/>
    </location>
</feature>
<dbReference type="Proteomes" id="UP000229081">
    <property type="component" value="Plasmid unnamed"/>
</dbReference>
<geneLocation type="plasmid" evidence="3 4">
    <name>unnamed</name>
</geneLocation>
<protein>
    <recommendedName>
        <fullName evidence="2">Alginate export domain-containing protein</fullName>
    </recommendedName>
</protein>
<dbReference type="Gene3D" id="2.40.160.100">
    <property type="match status" value="1"/>
</dbReference>
<dbReference type="RefSeq" id="WP_100284677.1">
    <property type="nucleotide sequence ID" value="NZ_CP024924.1"/>
</dbReference>
<keyword evidence="3" id="KW-0614">Plasmid</keyword>
<dbReference type="OrthoDB" id="311329at2"/>
<dbReference type="InterPro" id="IPR025388">
    <property type="entry name" value="Alginate_export_dom"/>
</dbReference>
<dbReference type="EMBL" id="CP024924">
    <property type="protein sequence ID" value="ATY34891.1"/>
    <property type="molecule type" value="Genomic_DNA"/>
</dbReference>
<reference evidence="3 4" key="1">
    <citation type="submission" date="2017-11" db="EMBL/GenBank/DDBJ databases">
        <title>Complete genome sequence of Sphingomonas sp. Strain Cra20, a psychrotolerant potential plant growth promoting rhizobacteria.</title>
        <authorList>
            <person name="Luo Y."/>
        </authorList>
    </citation>
    <scope>NUCLEOTIDE SEQUENCE [LARGE SCALE GENOMIC DNA]</scope>
    <source>
        <strain evidence="3 4">Cra20</strain>
        <plasmid evidence="3 4">unnamed</plasmid>
    </source>
</reference>
<evidence type="ECO:0000313" key="4">
    <source>
        <dbReference type="Proteomes" id="UP000229081"/>
    </source>
</evidence>